<proteinExistence type="predicted"/>
<dbReference type="EMBL" id="GG657451">
    <property type="protein sequence ID" value="OAT07060.1"/>
    <property type="molecule type" value="Genomic_DNA"/>
</dbReference>
<organism evidence="2 3">
    <name type="scientific">Blastomyces gilchristii (strain SLH14081)</name>
    <name type="common">Blastomyces dermatitidis</name>
    <dbReference type="NCBI Taxonomy" id="559298"/>
    <lineage>
        <taxon>Eukaryota</taxon>
        <taxon>Fungi</taxon>
        <taxon>Dikarya</taxon>
        <taxon>Ascomycota</taxon>
        <taxon>Pezizomycotina</taxon>
        <taxon>Eurotiomycetes</taxon>
        <taxon>Eurotiomycetidae</taxon>
        <taxon>Onygenales</taxon>
        <taxon>Ajellomycetaceae</taxon>
        <taxon>Blastomyces</taxon>
    </lineage>
</organism>
<gene>
    <name evidence="2" type="ORF">BDBG_03165</name>
</gene>
<dbReference type="KEGG" id="bgh:BDBG_03165"/>
<feature type="region of interest" description="Disordered" evidence="1">
    <location>
        <begin position="1"/>
        <end position="30"/>
    </location>
</feature>
<reference evidence="3" key="1">
    <citation type="journal article" date="2015" name="PLoS Genet.">
        <title>The dynamic genome and transcriptome of the human fungal pathogen Blastomyces and close relative Emmonsia.</title>
        <authorList>
            <person name="Munoz J.F."/>
            <person name="Gauthier G.M."/>
            <person name="Desjardins C.A."/>
            <person name="Gallo J.E."/>
            <person name="Holder J."/>
            <person name="Sullivan T.D."/>
            <person name="Marty A.J."/>
            <person name="Carmen J.C."/>
            <person name="Chen Z."/>
            <person name="Ding L."/>
            <person name="Gujja S."/>
            <person name="Magrini V."/>
            <person name="Misas E."/>
            <person name="Mitreva M."/>
            <person name="Priest M."/>
            <person name="Saif S."/>
            <person name="Whiston E.A."/>
            <person name="Young S."/>
            <person name="Zeng Q."/>
            <person name="Goldman W.E."/>
            <person name="Mardis E.R."/>
            <person name="Taylor J.W."/>
            <person name="McEwen J.G."/>
            <person name="Clay O.K."/>
            <person name="Klein B.S."/>
            <person name="Cuomo C.A."/>
        </authorList>
    </citation>
    <scope>NUCLEOTIDE SEQUENCE [LARGE SCALE GENOMIC DNA]</scope>
    <source>
        <strain evidence="3">SLH14081</strain>
    </source>
</reference>
<evidence type="ECO:0000313" key="3">
    <source>
        <dbReference type="Proteomes" id="UP000002038"/>
    </source>
</evidence>
<dbReference type="VEuPathDB" id="FungiDB:BDBG_03165"/>
<protein>
    <submittedName>
        <fullName evidence="2">Uncharacterized protein</fullName>
    </submittedName>
</protein>
<accession>A0A179UGT2</accession>
<name>A0A179UGT2_BLAGS</name>
<dbReference type="AlphaFoldDB" id="A0A179UGT2"/>
<keyword evidence="3" id="KW-1185">Reference proteome</keyword>
<evidence type="ECO:0000256" key="1">
    <source>
        <dbReference type="SAM" id="MobiDB-lite"/>
    </source>
</evidence>
<sequence length="85" mass="9298">MDSSHLGRGSGDGDGDGDGDGEWSSQLPSCHHTTHNKGFFAAAYTPGLRSNKSYRVTDPSSCWPVLRQIRMHKNVVPWPASREVT</sequence>
<dbReference type="Proteomes" id="UP000002038">
    <property type="component" value="Unassembled WGS sequence"/>
</dbReference>
<dbReference type="GeneID" id="8506145"/>
<evidence type="ECO:0000313" key="2">
    <source>
        <dbReference type="EMBL" id="OAT07060.1"/>
    </source>
</evidence>
<dbReference type="RefSeq" id="XP_031577570.1">
    <property type="nucleotide sequence ID" value="XM_031721137.1"/>
</dbReference>